<evidence type="ECO:0000313" key="5">
    <source>
        <dbReference type="Proteomes" id="UP001589718"/>
    </source>
</evidence>
<dbReference type="InterPro" id="IPR025326">
    <property type="entry name" value="DUF4232"/>
</dbReference>
<accession>A0ABV5PGY9</accession>
<feature type="region of interest" description="Disordered" evidence="1">
    <location>
        <begin position="29"/>
        <end position="112"/>
    </location>
</feature>
<dbReference type="EMBL" id="JBHMCR010000009">
    <property type="protein sequence ID" value="MFB9522384.1"/>
    <property type="molecule type" value="Genomic_DNA"/>
</dbReference>
<proteinExistence type="predicted"/>
<evidence type="ECO:0000259" key="3">
    <source>
        <dbReference type="Pfam" id="PF14016"/>
    </source>
</evidence>
<protein>
    <submittedName>
        <fullName evidence="4">DUF4232 domain-containing protein</fullName>
    </submittedName>
</protein>
<name>A0ABV5PGY9_STRCM</name>
<evidence type="ECO:0000256" key="2">
    <source>
        <dbReference type="SAM" id="SignalP"/>
    </source>
</evidence>
<evidence type="ECO:0000313" key="4">
    <source>
        <dbReference type="EMBL" id="MFB9522384.1"/>
    </source>
</evidence>
<reference evidence="4 5" key="1">
    <citation type="submission" date="2024-09" db="EMBL/GenBank/DDBJ databases">
        <authorList>
            <person name="Sun Q."/>
            <person name="Mori K."/>
        </authorList>
    </citation>
    <scope>NUCLEOTIDE SEQUENCE [LARGE SCALE GENOMIC DNA]</scope>
    <source>
        <strain evidence="4 5">JCM 4362</strain>
    </source>
</reference>
<keyword evidence="2" id="KW-0732">Signal</keyword>
<dbReference type="Proteomes" id="UP001589718">
    <property type="component" value="Unassembled WGS sequence"/>
</dbReference>
<dbReference type="RefSeq" id="WP_345229092.1">
    <property type="nucleotide sequence ID" value="NZ_BAAAXE010000015.1"/>
</dbReference>
<feature type="compositionally biased region" description="Low complexity" evidence="1">
    <location>
        <begin position="53"/>
        <end position="97"/>
    </location>
</feature>
<sequence>MSARTARRTRLLAAASIAFAATLSLTACESGKGTKDAGAPRASDPARPVGTPSTTDGTSTEASSTGTASSGTRHAPSGSTGKSTTGSTGGKNSTAGNGDSGPHAPANRARCDASNIKVTAQVVDRPLNTMILTATNTGSKLCDLFYAPVVRFEGAQSVPPSMKDTQPQAVVGLKPGRSGYAAVKLSSPTGTPDPGHTAKSLSIGFYDKDHRNLDAFAPVRLPAKGVYVDSSIRVSFWQSDLDDVSSL</sequence>
<gene>
    <name evidence="4" type="ORF">ACFFTU_20770</name>
</gene>
<dbReference type="Pfam" id="PF14016">
    <property type="entry name" value="DUF4232"/>
    <property type="match status" value="1"/>
</dbReference>
<comment type="caution">
    <text evidence="4">The sequence shown here is derived from an EMBL/GenBank/DDBJ whole genome shotgun (WGS) entry which is preliminary data.</text>
</comment>
<keyword evidence="5" id="KW-1185">Reference proteome</keyword>
<evidence type="ECO:0000256" key="1">
    <source>
        <dbReference type="SAM" id="MobiDB-lite"/>
    </source>
</evidence>
<dbReference type="PROSITE" id="PS51257">
    <property type="entry name" value="PROKAR_LIPOPROTEIN"/>
    <property type="match status" value="1"/>
</dbReference>
<feature type="chain" id="PRO_5046044170" evidence="2">
    <location>
        <begin position="21"/>
        <end position="247"/>
    </location>
</feature>
<organism evidence="4 5">
    <name type="scientific">Streptomyces cremeus</name>
    <dbReference type="NCBI Taxonomy" id="66881"/>
    <lineage>
        <taxon>Bacteria</taxon>
        <taxon>Bacillati</taxon>
        <taxon>Actinomycetota</taxon>
        <taxon>Actinomycetes</taxon>
        <taxon>Kitasatosporales</taxon>
        <taxon>Streptomycetaceae</taxon>
        <taxon>Streptomyces</taxon>
    </lineage>
</organism>
<feature type="domain" description="DUF4232" evidence="3">
    <location>
        <begin position="111"/>
        <end position="238"/>
    </location>
</feature>
<feature type="signal peptide" evidence="2">
    <location>
        <begin position="1"/>
        <end position="20"/>
    </location>
</feature>